<feature type="compositionally biased region" description="Basic and acidic residues" evidence="1">
    <location>
        <begin position="97"/>
        <end position="107"/>
    </location>
</feature>
<dbReference type="Proteomes" id="UP000023152">
    <property type="component" value="Unassembled WGS sequence"/>
</dbReference>
<comment type="caution">
    <text evidence="2">The sequence shown here is derived from an EMBL/GenBank/DDBJ whole genome shotgun (WGS) entry which is preliminary data.</text>
</comment>
<evidence type="ECO:0000256" key="1">
    <source>
        <dbReference type="SAM" id="MobiDB-lite"/>
    </source>
</evidence>
<evidence type="ECO:0000313" key="2">
    <source>
        <dbReference type="EMBL" id="ETO33853.1"/>
    </source>
</evidence>
<dbReference type="EMBL" id="ASPP01003085">
    <property type="protein sequence ID" value="ETO33853.1"/>
    <property type="molecule type" value="Genomic_DNA"/>
</dbReference>
<evidence type="ECO:0000313" key="3">
    <source>
        <dbReference type="Proteomes" id="UP000023152"/>
    </source>
</evidence>
<accession>X6P6W2</accession>
<dbReference type="AlphaFoldDB" id="X6P6W2"/>
<feature type="region of interest" description="Disordered" evidence="1">
    <location>
        <begin position="48"/>
        <end position="130"/>
    </location>
</feature>
<protein>
    <submittedName>
        <fullName evidence="2">Uncharacterized protein</fullName>
    </submittedName>
</protein>
<reference evidence="2 3" key="1">
    <citation type="journal article" date="2013" name="Curr. Biol.">
        <title>The Genome of the Foraminiferan Reticulomyxa filosa.</title>
        <authorList>
            <person name="Glockner G."/>
            <person name="Hulsmann N."/>
            <person name="Schleicher M."/>
            <person name="Noegel A.A."/>
            <person name="Eichinger L."/>
            <person name="Gallinger C."/>
            <person name="Pawlowski J."/>
            <person name="Sierra R."/>
            <person name="Euteneuer U."/>
            <person name="Pillet L."/>
            <person name="Moustafa A."/>
            <person name="Platzer M."/>
            <person name="Groth M."/>
            <person name="Szafranski K."/>
            <person name="Schliwa M."/>
        </authorList>
    </citation>
    <scope>NUCLEOTIDE SEQUENCE [LARGE SCALE GENOMIC DNA]</scope>
</reference>
<organism evidence="2 3">
    <name type="scientific">Reticulomyxa filosa</name>
    <dbReference type="NCBI Taxonomy" id="46433"/>
    <lineage>
        <taxon>Eukaryota</taxon>
        <taxon>Sar</taxon>
        <taxon>Rhizaria</taxon>
        <taxon>Retaria</taxon>
        <taxon>Foraminifera</taxon>
        <taxon>Monothalamids</taxon>
        <taxon>Reticulomyxidae</taxon>
        <taxon>Reticulomyxa</taxon>
    </lineage>
</organism>
<sequence length="245" mass="28609">MLFQINNTNECLILEILTTSECIAGFFPTEKHKKKMVPFLEKFLTQKKKKPLNKKKKKKDGVITTRTTIQQLQKKKKKKQKAMNSTKQLKSRNGKMVAEKWSNEERTNTQCKRQAKREEGKHGMRLSPPKMHFKREGKEESLEDDLQSFFQYLEEREPTSSQTMSTLTHAKPTFPVRKRRNDDIEISSFEYLQYPELGVFSQSCQMRGDVPANKNTDTNVSLLTPVNFSPNHLLAHEDTSHSWKE</sequence>
<name>X6P6W2_RETFI</name>
<feature type="compositionally biased region" description="Basic residues" evidence="1">
    <location>
        <begin position="48"/>
        <end position="59"/>
    </location>
</feature>
<proteinExistence type="predicted"/>
<keyword evidence="3" id="KW-1185">Reference proteome</keyword>
<gene>
    <name evidence="2" type="ORF">RFI_03243</name>
</gene>